<dbReference type="SUPFAM" id="SSF50182">
    <property type="entry name" value="Sm-like ribonucleoproteins"/>
    <property type="match status" value="1"/>
</dbReference>
<evidence type="ECO:0000313" key="9">
    <source>
        <dbReference type="Proteomes" id="UP001232156"/>
    </source>
</evidence>
<name>A0ABU1D9V8_9BURK</name>
<dbReference type="EMBL" id="JAUZQE010000059">
    <property type="protein sequence ID" value="MDR4127163.1"/>
    <property type="molecule type" value="Genomic_DNA"/>
</dbReference>
<evidence type="ECO:0000256" key="6">
    <source>
        <dbReference type="RuleBase" id="RU369025"/>
    </source>
</evidence>
<dbReference type="InterPro" id="IPR006685">
    <property type="entry name" value="MscS_channel_2nd"/>
</dbReference>
<feature type="transmembrane region" description="Helical" evidence="6">
    <location>
        <begin position="54"/>
        <end position="72"/>
    </location>
</feature>
<keyword evidence="6" id="KW-0997">Cell inner membrane</keyword>
<comment type="function">
    <text evidence="6">Mechanosensitive channel that participates in the regulation of osmotic pressure changes within the cell, opening in response to stretch forces in the membrane lipid bilayer, without the need for other proteins. Contributes to normal resistance to hypoosmotic shock. Forms an ion channel of 1.0 nanosiemens conductance with a slight preference for anions.</text>
</comment>
<dbReference type="Gene3D" id="1.10.287.1260">
    <property type="match status" value="1"/>
</dbReference>
<accession>A0ABU1D9V8</accession>
<evidence type="ECO:0000256" key="5">
    <source>
        <dbReference type="ARBA" id="ARBA00023136"/>
    </source>
</evidence>
<dbReference type="RefSeq" id="WP_347287700.1">
    <property type="nucleotide sequence ID" value="NZ_JAUZQE010000059.1"/>
</dbReference>
<proteinExistence type="inferred from homology"/>
<gene>
    <name evidence="8" type="ORF">Q8947_14385</name>
</gene>
<comment type="caution">
    <text evidence="8">The sequence shown here is derived from an EMBL/GenBank/DDBJ whole genome shotgun (WGS) entry which is preliminary data.</text>
</comment>
<dbReference type="InterPro" id="IPR045275">
    <property type="entry name" value="MscS_archaea/bacteria_type"/>
</dbReference>
<dbReference type="PANTHER" id="PTHR30221:SF1">
    <property type="entry name" value="SMALL-CONDUCTANCE MECHANOSENSITIVE CHANNEL"/>
    <property type="match status" value="1"/>
</dbReference>
<feature type="transmembrane region" description="Helical" evidence="6">
    <location>
        <begin position="121"/>
        <end position="141"/>
    </location>
</feature>
<comment type="similarity">
    <text evidence="6">Belongs to the MscS (TC 1.A.23) family.</text>
</comment>
<evidence type="ECO:0000259" key="7">
    <source>
        <dbReference type="Pfam" id="PF00924"/>
    </source>
</evidence>
<keyword evidence="3 6" id="KW-0812">Transmembrane</keyword>
<keyword evidence="6" id="KW-0406">Ion transport</keyword>
<organism evidence="8 9">
    <name type="scientific">Yanghanlia caeni</name>
    <dbReference type="NCBI Taxonomy" id="3064283"/>
    <lineage>
        <taxon>Bacteria</taxon>
        <taxon>Pseudomonadati</taxon>
        <taxon>Pseudomonadota</taxon>
        <taxon>Betaproteobacteria</taxon>
        <taxon>Burkholderiales</taxon>
        <taxon>Alcaligenaceae</taxon>
        <taxon>Yanghanlia</taxon>
    </lineage>
</organism>
<keyword evidence="5 6" id="KW-0472">Membrane</keyword>
<keyword evidence="9" id="KW-1185">Reference proteome</keyword>
<comment type="subunit">
    <text evidence="6">Homoheptamer.</text>
</comment>
<dbReference type="PANTHER" id="PTHR30221">
    <property type="entry name" value="SMALL-CONDUCTANCE MECHANOSENSITIVE CHANNEL"/>
    <property type="match status" value="1"/>
</dbReference>
<evidence type="ECO:0000256" key="4">
    <source>
        <dbReference type="ARBA" id="ARBA00022989"/>
    </source>
</evidence>
<evidence type="ECO:0000313" key="8">
    <source>
        <dbReference type="EMBL" id="MDR4127163.1"/>
    </source>
</evidence>
<dbReference type="InterPro" id="IPR023408">
    <property type="entry name" value="MscS_beta-dom_sf"/>
</dbReference>
<dbReference type="Proteomes" id="UP001232156">
    <property type="component" value="Unassembled WGS sequence"/>
</dbReference>
<feature type="transmembrane region" description="Helical" evidence="6">
    <location>
        <begin position="21"/>
        <end position="42"/>
    </location>
</feature>
<dbReference type="InterPro" id="IPR011066">
    <property type="entry name" value="MscS_channel_C_sf"/>
</dbReference>
<dbReference type="Pfam" id="PF00924">
    <property type="entry name" value="MS_channel_2nd"/>
    <property type="match status" value="1"/>
</dbReference>
<evidence type="ECO:0000256" key="1">
    <source>
        <dbReference type="ARBA" id="ARBA00004651"/>
    </source>
</evidence>
<reference evidence="8 9" key="1">
    <citation type="submission" date="2023-08" db="EMBL/GenBank/DDBJ databases">
        <title>Alcaligenaceae gen. nov., a novel taxon isolated from the sludge of Yixing Pesticide Factory.</title>
        <authorList>
            <person name="Ruan L."/>
        </authorList>
    </citation>
    <scope>NUCLEOTIDE SEQUENCE [LARGE SCALE GENOMIC DNA]</scope>
    <source>
        <strain evidence="8 9">LG-2</strain>
    </source>
</reference>
<comment type="subcellular location">
    <subcellularLocation>
        <location evidence="6">Cell inner membrane</location>
        <topology evidence="6">Multi-pass membrane protein</topology>
    </subcellularLocation>
    <subcellularLocation>
        <location evidence="1">Cell membrane</location>
        <topology evidence="1">Multi-pass membrane protein</topology>
    </subcellularLocation>
</comment>
<dbReference type="Gene3D" id="3.30.70.100">
    <property type="match status" value="1"/>
</dbReference>
<feature type="domain" description="Mechanosensitive ion channel MscS" evidence="7">
    <location>
        <begin position="139"/>
        <end position="206"/>
    </location>
</feature>
<feature type="transmembrane region" description="Helical" evidence="6">
    <location>
        <begin position="93"/>
        <end position="115"/>
    </location>
</feature>
<keyword evidence="6" id="KW-0813">Transport</keyword>
<keyword evidence="6" id="KW-0407">Ion channel</keyword>
<dbReference type="Gene3D" id="2.30.30.60">
    <property type="match status" value="1"/>
</dbReference>
<dbReference type="InterPro" id="IPR010920">
    <property type="entry name" value="LSM_dom_sf"/>
</dbReference>
<evidence type="ECO:0000256" key="3">
    <source>
        <dbReference type="ARBA" id="ARBA00022692"/>
    </source>
</evidence>
<evidence type="ECO:0000256" key="2">
    <source>
        <dbReference type="ARBA" id="ARBA00022475"/>
    </source>
</evidence>
<keyword evidence="2" id="KW-1003">Cell membrane</keyword>
<keyword evidence="4 6" id="KW-1133">Transmembrane helix</keyword>
<dbReference type="SUPFAM" id="SSF82689">
    <property type="entry name" value="Mechanosensitive channel protein MscS (YggB), C-terminal domain"/>
    <property type="match status" value="1"/>
</dbReference>
<protein>
    <recommendedName>
        <fullName evidence="6">Small-conductance mechanosensitive channel</fullName>
    </recommendedName>
</protein>
<sequence>MKAPNTKKRQPELEAGMRTAPLPWPVIAVVASALFYMFHTRIHEHIPAIELDSLHTIAAITLFYASGWLLARSFRAVLIRQGRTKGRRKPPKLLSELVSVTLFTIATMLAIGLLIGKSSGGVLASSGLVIAILGFAIRNVLADVLAGIALGLEAPFRIGDWVEFDTKTTGRVTEIGWRTTRILTADDTYMILPNSQISRQMLTNYSAPRKQYQAGIEITLGHAVSAEQARLLLQEAATLAQQTPGMVETQKPIIRATHFGPEGITYSVKYWVSNFAYDAECRDAMLAAVDAVLRKHDVSPGRERVKLVLGQDKVVRGE</sequence>